<evidence type="ECO:0000256" key="1">
    <source>
        <dbReference type="ARBA" id="ARBA00004123"/>
    </source>
</evidence>
<evidence type="ECO:0000259" key="7">
    <source>
        <dbReference type="PROSITE" id="PS51843"/>
    </source>
</evidence>
<keyword evidence="4" id="KW-0675">Receptor</keyword>
<dbReference type="InterPro" id="IPR000536">
    <property type="entry name" value="Nucl_hrmn_rcpt_lig-bd"/>
</dbReference>
<dbReference type="GO" id="GO:0004879">
    <property type="term" value="F:nuclear receptor activity"/>
    <property type="evidence" value="ECO:0007669"/>
    <property type="project" value="InterPro"/>
</dbReference>
<dbReference type="Proteomes" id="UP000694549">
    <property type="component" value="Unplaced"/>
</dbReference>
<feature type="domain" description="NR LBD" evidence="7">
    <location>
        <begin position="121"/>
        <end position="466"/>
    </location>
</feature>
<dbReference type="InterPro" id="IPR035500">
    <property type="entry name" value="NHR-like_dom_sf"/>
</dbReference>
<dbReference type="GO" id="GO:0000978">
    <property type="term" value="F:RNA polymerase II cis-regulatory region sequence-specific DNA binding"/>
    <property type="evidence" value="ECO:0007669"/>
    <property type="project" value="TreeGrafter"/>
</dbReference>
<accession>A0A8B9V9M5</accession>
<comment type="subcellular location">
    <subcellularLocation>
        <location evidence="1">Nucleus</location>
    </subcellularLocation>
</comment>
<feature type="compositionally biased region" description="Basic and acidic residues" evidence="6">
    <location>
        <begin position="70"/>
        <end position="100"/>
    </location>
</feature>
<dbReference type="PRINTS" id="PR01293">
    <property type="entry name" value="RORNUCRECPTR"/>
</dbReference>
<dbReference type="InterPro" id="IPR001723">
    <property type="entry name" value="Nuclear_hrmn_rcpt"/>
</dbReference>
<evidence type="ECO:0000256" key="6">
    <source>
        <dbReference type="SAM" id="MobiDB-lite"/>
    </source>
</evidence>
<keyword evidence="3" id="KW-0804">Transcription</keyword>
<evidence type="ECO:0000256" key="5">
    <source>
        <dbReference type="ARBA" id="ARBA00023242"/>
    </source>
</evidence>
<evidence type="ECO:0000256" key="4">
    <source>
        <dbReference type="ARBA" id="ARBA00023170"/>
    </source>
</evidence>
<dbReference type="SUPFAM" id="SSF48508">
    <property type="entry name" value="Nuclear receptor ligand-binding domain"/>
    <property type="match status" value="1"/>
</dbReference>
<feature type="compositionally biased region" description="Low complexity" evidence="6">
    <location>
        <begin position="26"/>
        <end position="43"/>
    </location>
</feature>
<feature type="region of interest" description="Disordered" evidence="6">
    <location>
        <begin position="400"/>
        <end position="422"/>
    </location>
</feature>
<reference evidence="8" key="1">
    <citation type="submission" date="2025-08" db="UniProtKB">
        <authorList>
            <consortium name="Ensembl"/>
        </authorList>
    </citation>
    <scope>IDENTIFICATION</scope>
</reference>
<feature type="region of interest" description="Disordered" evidence="6">
    <location>
        <begin position="234"/>
        <end position="308"/>
    </location>
</feature>
<dbReference type="AlphaFoldDB" id="A0A8B9V9M5"/>
<evidence type="ECO:0000313" key="8">
    <source>
        <dbReference type="Ensembl" id="ENSAZOP00000020399.1"/>
    </source>
</evidence>
<name>A0A8B9V9M5_9AVES</name>
<dbReference type="PANTHER" id="PTHR45805">
    <property type="entry name" value="NUCLEAR HORMONE RECEPTOR HR3-RELATED"/>
    <property type="match status" value="1"/>
</dbReference>
<reference evidence="8" key="2">
    <citation type="submission" date="2025-09" db="UniProtKB">
        <authorList>
            <consortium name="Ensembl"/>
        </authorList>
    </citation>
    <scope>IDENTIFICATION</scope>
</reference>
<protein>
    <submittedName>
        <fullName evidence="8">RAR related orphan receptor C</fullName>
    </submittedName>
</protein>
<dbReference type="PRINTS" id="PR00398">
    <property type="entry name" value="STRDHORMONER"/>
</dbReference>
<keyword evidence="2" id="KW-0805">Transcription regulation</keyword>
<feature type="region of interest" description="Disordered" evidence="6">
    <location>
        <begin position="1"/>
        <end position="118"/>
    </location>
</feature>
<dbReference type="PROSITE" id="PS51843">
    <property type="entry name" value="NR_LBD"/>
    <property type="match status" value="1"/>
</dbReference>
<dbReference type="GO" id="GO:0008142">
    <property type="term" value="F:oxysterol binding"/>
    <property type="evidence" value="ECO:0007669"/>
    <property type="project" value="TreeGrafter"/>
</dbReference>
<keyword evidence="5" id="KW-0539">Nucleus</keyword>
<dbReference type="GO" id="GO:0005634">
    <property type="term" value="C:nucleus"/>
    <property type="evidence" value="ECO:0007669"/>
    <property type="project" value="UniProtKB-SubCell"/>
</dbReference>
<evidence type="ECO:0000256" key="3">
    <source>
        <dbReference type="ARBA" id="ARBA00023163"/>
    </source>
</evidence>
<sequence length="466" mass="49967">MSKKQRDRLHAEVQQQLEQRQRERAAQGGAAAFALGLPGCCGHPLPPTGTPGCPGPCEGRAACSPGTEAEGERREGAARDRDRDGDRDGDGDGDRDRDGPDLCPRPDVGSGLEPPTCSGMEIELLAQDVLRSHRETSQPCAEELQQRRWETFSREEICAYQRKPMQEMWERCAGRLTEAIQHVVEFAKRLRGFMELCQNDQIVLLKAGTAPPDPPSTPQHPWVTRSLQAAAVLLGRGGPPGPGTGGGGGCYGVRWSQRGGGESPGRWCPQRSHLEGGSLQGSQLAGDSPQGPPREVASPRDPVGRWQSHRSQWELGIPKGPFWKLAVPRVPRGGDIPKGPTGEVAVPQVPLGRWCPQGSLLEGDSPQGPSGEVASPRGPIWEVAVPKGCCHWGTPAPKLHRGALARDPPVPPSPSLSPSPSPGAMEVVLVRMCRAFNPENRTVLFEGKYAGTELFRSLGRDGDTGG</sequence>
<feature type="compositionally biased region" description="Pro residues" evidence="6">
    <location>
        <begin position="408"/>
        <end position="421"/>
    </location>
</feature>
<dbReference type="Gene3D" id="1.10.565.10">
    <property type="entry name" value="Retinoid X Receptor"/>
    <property type="match status" value="1"/>
</dbReference>
<organism evidence="8 9">
    <name type="scientific">Anas zonorhyncha</name>
    <name type="common">Eastern spot-billed duck</name>
    <dbReference type="NCBI Taxonomy" id="75864"/>
    <lineage>
        <taxon>Eukaryota</taxon>
        <taxon>Metazoa</taxon>
        <taxon>Chordata</taxon>
        <taxon>Craniata</taxon>
        <taxon>Vertebrata</taxon>
        <taxon>Euteleostomi</taxon>
        <taxon>Archelosauria</taxon>
        <taxon>Archosauria</taxon>
        <taxon>Dinosauria</taxon>
        <taxon>Saurischia</taxon>
        <taxon>Theropoda</taxon>
        <taxon>Coelurosauria</taxon>
        <taxon>Aves</taxon>
        <taxon>Neognathae</taxon>
        <taxon>Galloanserae</taxon>
        <taxon>Anseriformes</taxon>
        <taxon>Anatidae</taxon>
        <taxon>Anatinae</taxon>
        <taxon>Anas</taxon>
    </lineage>
</organism>
<dbReference type="Ensembl" id="ENSAZOT00000021918.1">
    <property type="protein sequence ID" value="ENSAZOP00000020399.1"/>
    <property type="gene ID" value="ENSAZOG00000013224.1"/>
</dbReference>
<evidence type="ECO:0000256" key="2">
    <source>
        <dbReference type="ARBA" id="ARBA00023015"/>
    </source>
</evidence>
<evidence type="ECO:0000313" key="9">
    <source>
        <dbReference type="Proteomes" id="UP000694549"/>
    </source>
</evidence>
<proteinExistence type="predicted"/>
<keyword evidence="9" id="KW-1185">Reference proteome</keyword>
<dbReference type="PANTHER" id="PTHR45805:SF1">
    <property type="entry name" value="NUCLEAR RECEPTOR ROR-GAMMA"/>
    <property type="match status" value="1"/>
</dbReference>
<feature type="compositionally biased region" description="Gly residues" evidence="6">
    <location>
        <begin position="235"/>
        <end position="251"/>
    </location>
</feature>
<dbReference type="InterPro" id="IPR003079">
    <property type="entry name" value="ROR_rcpt"/>
</dbReference>